<keyword evidence="2" id="KW-1133">Transmembrane helix</keyword>
<keyword evidence="2" id="KW-0472">Membrane</keyword>
<reference evidence="3 5" key="2">
    <citation type="submission" date="2018-06" db="EMBL/GenBank/DDBJ databases">
        <title>Genomic Encyclopedia of Type Strains, Phase III (KMG-III): the genomes of soil and plant-associated and newly described type strains.</title>
        <authorList>
            <person name="Whitman W."/>
        </authorList>
    </citation>
    <scope>NUCLEOTIDE SEQUENCE [LARGE SCALE GENOMIC DNA]</scope>
    <source>
        <strain evidence="3 5">CGMCC 1.15366</strain>
    </source>
</reference>
<dbReference type="PANTHER" id="PTHR33219">
    <property type="entry name" value="YLMG HOMOLOG PROTEIN 2, CHLOROPLASTIC"/>
    <property type="match status" value="1"/>
</dbReference>
<evidence type="ECO:0000256" key="1">
    <source>
        <dbReference type="ARBA" id="ARBA00010894"/>
    </source>
</evidence>
<keyword evidence="6" id="KW-1185">Reference proteome</keyword>
<accession>A0A327WR41</accession>
<gene>
    <name evidence="3" type="ORF">B0I24_11117</name>
    <name evidence="4" type="ORF">CWE07_11920</name>
</gene>
<feature type="transmembrane region" description="Helical" evidence="2">
    <location>
        <begin position="6"/>
        <end position="26"/>
    </location>
</feature>
<evidence type="ECO:0000313" key="3">
    <source>
        <dbReference type="EMBL" id="RAJ95232.1"/>
    </source>
</evidence>
<sequence>MNEGMLFLVQTLFSLYIMAIVLRIWLQLARADFFNPLSQFIAKVTNPPLRPLEKVIPSRGRLNLAAVVLGIAVSVVAIYVRVLLVGANPDVLALLIIGVRYFISIVLQVVFWMLIIRAILSWFSRGGNPLEYVLHQLTEPLLRPVRRFIPAIGGLDLSVLFVIIGIQFLRILVGM</sequence>
<dbReference type="AlphaFoldDB" id="A0A327WR41"/>
<feature type="transmembrane region" description="Helical" evidence="2">
    <location>
        <begin position="148"/>
        <end position="173"/>
    </location>
</feature>
<dbReference type="Pfam" id="PF02325">
    <property type="entry name" value="CCB3_YggT"/>
    <property type="match status" value="2"/>
</dbReference>
<feature type="transmembrane region" description="Helical" evidence="2">
    <location>
        <begin position="62"/>
        <end position="80"/>
    </location>
</feature>
<evidence type="ECO:0000313" key="5">
    <source>
        <dbReference type="Proteomes" id="UP000249203"/>
    </source>
</evidence>
<dbReference type="GO" id="GO:0016020">
    <property type="term" value="C:membrane"/>
    <property type="evidence" value="ECO:0007669"/>
    <property type="project" value="InterPro"/>
</dbReference>
<dbReference type="PANTHER" id="PTHR33219:SF14">
    <property type="entry name" value="PROTEIN COFACTOR ASSEMBLY OF COMPLEX C SUBUNIT B CCB3, CHLOROPLASTIC-RELATED"/>
    <property type="match status" value="1"/>
</dbReference>
<evidence type="ECO:0000313" key="4">
    <source>
        <dbReference type="EMBL" id="RUO21070.1"/>
    </source>
</evidence>
<dbReference type="InterPro" id="IPR003425">
    <property type="entry name" value="CCB3/YggT"/>
</dbReference>
<protein>
    <submittedName>
        <fullName evidence="3">YggT family protein</fullName>
    </submittedName>
</protein>
<reference evidence="4 6" key="1">
    <citation type="journal article" date="2018" name="Front. Microbiol.">
        <title>Genome-Based Analysis Reveals the Taxonomy and Diversity of the Family Idiomarinaceae.</title>
        <authorList>
            <person name="Liu Y."/>
            <person name="Lai Q."/>
            <person name="Shao Z."/>
        </authorList>
    </citation>
    <scope>NUCLEOTIDE SEQUENCE [LARGE SCALE GENOMIC DNA]</scope>
    <source>
        <strain evidence="4 6">CF12-14</strain>
    </source>
</reference>
<dbReference type="RefSeq" id="WP_111569951.1">
    <property type="nucleotide sequence ID" value="NZ_PIPK01000012.1"/>
</dbReference>
<feature type="transmembrane region" description="Helical" evidence="2">
    <location>
        <begin position="92"/>
        <end position="115"/>
    </location>
</feature>
<name>A0A327WR41_9GAMM</name>
<proteinExistence type="inferred from homology"/>
<organism evidence="3 5">
    <name type="scientific">Aliidiomarina maris</name>
    <dbReference type="NCBI Taxonomy" id="531312"/>
    <lineage>
        <taxon>Bacteria</taxon>
        <taxon>Pseudomonadati</taxon>
        <taxon>Pseudomonadota</taxon>
        <taxon>Gammaproteobacteria</taxon>
        <taxon>Alteromonadales</taxon>
        <taxon>Idiomarinaceae</taxon>
        <taxon>Aliidiomarina</taxon>
    </lineage>
</organism>
<dbReference type="OrthoDB" id="9806665at2"/>
<comment type="similarity">
    <text evidence="1">Belongs to the YggT family.</text>
</comment>
<keyword evidence="2" id="KW-0812">Transmembrane</keyword>
<dbReference type="Proteomes" id="UP000249203">
    <property type="component" value="Unassembled WGS sequence"/>
</dbReference>
<evidence type="ECO:0000313" key="6">
    <source>
        <dbReference type="Proteomes" id="UP000287865"/>
    </source>
</evidence>
<comment type="caution">
    <text evidence="3">The sequence shown here is derived from an EMBL/GenBank/DDBJ whole genome shotgun (WGS) entry which is preliminary data.</text>
</comment>
<dbReference type="Proteomes" id="UP000287865">
    <property type="component" value="Unassembled WGS sequence"/>
</dbReference>
<evidence type="ECO:0000256" key="2">
    <source>
        <dbReference type="SAM" id="Phobius"/>
    </source>
</evidence>
<dbReference type="EMBL" id="PIPK01000012">
    <property type="protein sequence ID" value="RUO21070.1"/>
    <property type="molecule type" value="Genomic_DNA"/>
</dbReference>
<dbReference type="EMBL" id="QLMD01000011">
    <property type="protein sequence ID" value="RAJ95232.1"/>
    <property type="molecule type" value="Genomic_DNA"/>
</dbReference>